<evidence type="ECO:0000256" key="20">
    <source>
        <dbReference type="SAM" id="MobiDB-lite"/>
    </source>
</evidence>
<comment type="catalytic activity">
    <reaction evidence="15">
        <text>a 1,2-diacyl-sn-glycero-3-phospho-L-serine(in) = a 1,2-diacyl-sn-glycero-3-phospho-L-serine(out)</text>
        <dbReference type="Rhea" id="RHEA:38663"/>
        <dbReference type="ChEBI" id="CHEBI:57262"/>
    </reaction>
</comment>
<evidence type="ECO:0000256" key="5">
    <source>
        <dbReference type="ARBA" id="ARBA00006185"/>
    </source>
</evidence>
<name>A0A1J9RWD5_9PEZI</name>
<evidence type="ECO:0000256" key="6">
    <source>
        <dbReference type="ARBA" id="ARBA00018074"/>
    </source>
</evidence>
<evidence type="ECO:0000256" key="4">
    <source>
        <dbReference type="ARBA" id="ARBA00004653"/>
    </source>
</evidence>
<dbReference type="GO" id="GO:0006869">
    <property type="term" value="P:lipid transport"/>
    <property type="evidence" value="ECO:0007669"/>
    <property type="project" value="UniProtKB-KW"/>
</dbReference>
<dbReference type="Proteomes" id="UP000183809">
    <property type="component" value="Unassembled WGS sequence"/>
</dbReference>
<evidence type="ECO:0000256" key="17">
    <source>
        <dbReference type="ARBA" id="ARBA00024621"/>
    </source>
</evidence>
<evidence type="ECO:0000256" key="18">
    <source>
        <dbReference type="ARBA" id="ARBA00024631"/>
    </source>
</evidence>
<evidence type="ECO:0000256" key="1">
    <source>
        <dbReference type="ARBA" id="ARBA00004439"/>
    </source>
</evidence>
<feature type="region of interest" description="Disordered" evidence="20">
    <location>
        <begin position="1"/>
        <end position="171"/>
    </location>
</feature>
<feature type="compositionally biased region" description="Polar residues" evidence="20">
    <location>
        <begin position="162"/>
        <end position="171"/>
    </location>
</feature>
<comment type="caution">
    <text evidence="21">The sequence shown here is derived from an EMBL/GenBank/DDBJ whole genome shotgun (WGS) entry which is preliminary data.</text>
</comment>
<keyword evidence="9 19" id="KW-1133">Transmembrane helix</keyword>
<dbReference type="STRING" id="236234.A0A1J9RWD5"/>
<evidence type="ECO:0000256" key="13">
    <source>
        <dbReference type="ARBA" id="ARBA00023136"/>
    </source>
</evidence>
<comment type="catalytic activity">
    <reaction evidence="16">
        <text>a 1,2-diacyl-sn-glycero-3-phosphoethanolamine(in) = a 1,2-diacyl-sn-glycero-3-phosphoethanolamine(out)</text>
        <dbReference type="Rhea" id="RHEA:38895"/>
        <dbReference type="ChEBI" id="CHEBI:64612"/>
    </reaction>
</comment>
<feature type="transmembrane region" description="Helical" evidence="19">
    <location>
        <begin position="462"/>
        <end position="483"/>
    </location>
</feature>
<dbReference type="GO" id="GO:0005789">
    <property type="term" value="C:endoplasmic reticulum membrane"/>
    <property type="evidence" value="ECO:0007669"/>
    <property type="project" value="UniProtKB-SubCell"/>
</dbReference>
<evidence type="ECO:0000256" key="2">
    <source>
        <dbReference type="ARBA" id="ARBA00004477"/>
    </source>
</evidence>
<comment type="catalytic activity">
    <reaction evidence="17">
        <text>a 1,2-diacyl-sn-glycero-3-phospho-(1D-myo-inositol-3-phosphate)(in) = a 1,2-diacyl-sn-glycero-3-phospho-(1D-myo-inositol-3-phosphate)(out)</text>
        <dbReference type="Rhea" id="RHEA:67920"/>
        <dbReference type="ChEBI" id="CHEBI:58088"/>
    </reaction>
</comment>
<evidence type="ECO:0000256" key="7">
    <source>
        <dbReference type="ARBA" id="ARBA00022448"/>
    </source>
</evidence>
<gene>
    <name evidence="21" type="ORF">BKCO1_3700016</name>
</gene>
<dbReference type="PANTHER" id="PTHR13038">
    <property type="entry name" value="APG9 AUTOPHAGY 9"/>
    <property type="match status" value="1"/>
</dbReference>
<dbReference type="GO" id="GO:0061709">
    <property type="term" value="P:reticulophagy"/>
    <property type="evidence" value="ECO:0007669"/>
    <property type="project" value="TreeGrafter"/>
</dbReference>
<feature type="region of interest" description="Disordered" evidence="20">
    <location>
        <begin position="865"/>
        <end position="897"/>
    </location>
</feature>
<evidence type="ECO:0000256" key="19">
    <source>
        <dbReference type="RuleBase" id="RU364027"/>
    </source>
</evidence>
<keyword evidence="13 19" id="KW-0472">Membrane</keyword>
<dbReference type="OrthoDB" id="2020634at2759"/>
<dbReference type="Pfam" id="PF04109">
    <property type="entry name" value="ATG9"/>
    <property type="match status" value="1"/>
</dbReference>
<dbReference type="InterPro" id="IPR007241">
    <property type="entry name" value="Autophagy-rel_prot_9"/>
</dbReference>
<dbReference type="EMBL" id="MNUE01000037">
    <property type="protein sequence ID" value="OJD32687.1"/>
    <property type="molecule type" value="Genomic_DNA"/>
</dbReference>
<evidence type="ECO:0000256" key="15">
    <source>
        <dbReference type="ARBA" id="ARBA00024479"/>
    </source>
</evidence>
<keyword evidence="22" id="KW-1185">Reference proteome</keyword>
<evidence type="ECO:0000256" key="8">
    <source>
        <dbReference type="ARBA" id="ARBA00022692"/>
    </source>
</evidence>
<keyword evidence="11" id="KW-0333">Golgi apparatus</keyword>
<keyword evidence="10 19" id="KW-0072">Autophagy</keyword>
<evidence type="ECO:0000256" key="11">
    <source>
        <dbReference type="ARBA" id="ARBA00023034"/>
    </source>
</evidence>
<keyword evidence="14" id="KW-0968">Cytoplasmic vesicle</keyword>
<comment type="function">
    <text evidence="19">Phospholipid scramblase involved in autophagy. Cycles between the preautophagosomal structure/phagophore assembly site (PAS) and the cytoplasmic vesicle pool and supplies membrane for the growing autophagosome. Lipid scramblase activity plays a key role in preautophagosomal structure/phagophore assembly by distributing the phospholipids that arrive through ATG2 from the cytoplasmic to the luminal leaflet of the bilayer, thereby driving autophagosomal membrane expansion.</text>
</comment>
<dbReference type="GO" id="GO:0034727">
    <property type="term" value="P:piecemeal microautophagy of the nucleus"/>
    <property type="evidence" value="ECO:0007669"/>
    <property type="project" value="TreeGrafter"/>
</dbReference>
<dbReference type="RefSeq" id="XP_020128947.1">
    <property type="nucleotide sequence ID" value="XM_020275041.1"/>
</dbReference>
<comment type="similarity">
    <text evidence="5 19">Belongs to the ATG9 family.</text>
</comment>
<reference evidence="21 22" key="1">
    <citation type="submission" date="2016-10" db="EMBL/GenBank/DDBJ databases">
        <title>Proteomics and genomics reveal pathogen-plant mechanisms compatible with a hemibiotrophic lifestyle of Diplodia corticola.</title>
        <authorList>
            <person name="Fernandes I."/>
            <person name="De Jonge R."/>
            <person name="Van De Peer Y."/>
            <person name="Devreese B."/>
            <person name="Alves A."/>
            <person name="Esteves A.C."/>
        </authorList>
    </citation>
    <scope>NUCLEOTIDE SEQUENCE [LARGE SCALE GENOMIC DNA]</scope>
    <source>
        <strain evidence="21 22">CBS 112549</strain>
    </source>
</reference>
<evidence type="ECO:0000313" key="21">
    <source>
        <dbReference type="EMBL" id="OJD32687.1"/>
    </source>
</evidence>
<evidence type="ECO:0000256" key="16">
    <source>
        <dbReference type="ARBA" id="ARBA00024615"/>
    </source>
</evidence>
<accession>A0A1J9RWD5</accession>
<evidence type="ECO:0000256" key="9">
    <source>
        <dbReference type="ARBA" id="ARBA00022989"/>
    </source>
</evidence>
<feature type="transmembrane region" description="Helical" evidence="19">
    <location>
        <begin position="579"/>
        <end position="596"/>
    </location>
</feature>
<evidence type="ECO:0000256" key="10">
    <source>
        <dbReference type="ARBA" id="ARBA00023006"/>
    </source>
</evidence>
<feature type="compositionally biased region" description="Low complexity" evidence="20">
    <location>
        <begin position="78"/>
        <end position="88"/>
    </location>
</feature>
<dbReference type="AlphaFoldDB" id="A0A1J9RWD5"/>
<sequence length="922" mass="104361">MMASNLLSRLLPAADENSAYEPLAQHPPRGRRPAADDNASLTLDEENLEARFQDTDLEHLLAEAADSQITTRSPTLPPDNNNNNTQPNRSMAPPPATTHNRPRWMQPAPSRPPAARMDEDDDVPESLLLDSDRPSAAPPREHPRQTQVRPDRLPSPVPGPSTHANRTQWNTTRAQQRLYGDSRPAPQRRHFGAQLGTNGIVFTDPKEEAMWRWANVHNLDRFLTEVYTYYQGHGMQSILLNQYLNLLRTACVVATCTILLFAINYKKIHESNSIRDIFVEDAMRNIHGFWLCGLWVFIVVWVYKLVQVTLSIRPLWLMRAFYQHLLDIPESDIQTATWQLVVHRLMALRDANLTTAENISAADRRELGANSKQRMDAHDIANRVMRRDNYLIALFNKDIPNLTVPLPFFGDIQFFSRTMELLLETCVMQFVFTADGHVRREFLTSKERRNLIDCLNQRFKKAAILSVLIAPVSVIYFVVSYFFHYFSEFRKDPSQLGSRMFTPMAEWKFREFNELRHLFEQRRNLAYPYADRYLNQFPKNKSDQLCEFVAFVVSIGIAVLVLGSLLYPETITRLEILPGKPVFFWIGVLSALYAAARNQITNPADIIMEPEVALKEVIAITHYCPASWRDRLHTDEVRREFSQVYQMKIAIFLEELLSMVLTPFVLWYSLPQCSERIVDFFREFTIHVDGLGHVCSYAVFDFKKTDNIAQDTHAQQHENYRKQWFRSNDGKLDASINGFLQAYSRNPGNRGPTAPHFNLPPAFNPLAGSSTGIDHGLAGARNPAPRRGGQRAALRSTAAAGPGSPMGSVLLDPHHQPSAINARHSPHTAARSRYNPNRNPSRHLDELDEEVDARAADARQMLSHGQIPEDDSNLGESWLPNASSGGGDEDDLDAADGAKGAGVLGLLQQFQNAHAQGRGPGV</sequence>
<dbReference type="GeneID" id="31015302"/>
<feature type="transmembrane region" description="Helical" evidence="19">
    <location>
        <begin position="246"/>
        <end position="265"/>
    </location>
</feature>
<dbReference type="GO" id="GO:0000139">
    <property type="term" value="C:Golgi membrane"/>
    <property type="evidence" value="ECO:0007669"/>
    <property type="project" value="UniProtKB-SubCell"/>
</dbReference>
<feature type="transmembrane region" description="Helical" evidence="19">
    <location>
        <begin position="548"/>
        <end position="567"/>
    </location>
</feature>
<dbReference type="GO" id="GO:0034497">
    <property type="term" value="P:protein localization to phagophore assembly site"/>
    <property type="evidence" value="ECO:0007669"/>
    <property type="project" value="TreeGrafter"/>
</dbReference>
<proteinExistence type="inferred from homology"/>
<evidence type="ECO:0000313" key="22">
    <source>
        <dbReference type="Proteomes" id="UP000183809"/>
    </source>
</evidence>
<evidence type="ECO:0000256" key="14">
    <source>
        <dbReference type="ARBA" id="ARBA00023329"/>
    </source>
</evidence>
<dbReference type="GO" id="GO:0005776">
    <property type="term" value="C:autophagosome"/>
    <property type="evidence" value="ECO:0007669"/>
    <property type="project" value="TreeGrafter"/>
</dbReference>
<feature type="transmembrane region" description="Helical" evidence="19">
    <location>
        <begin position="286"/>
        <end position="303"/>
    </location>
</feature>
<dbReference type="PANTHER" id="PTHR13038:SF10">
    <property type="entry name" value="AUTOPHAGY-RELATED PROTEIN 9"/>
    <property type="match status" value="1"/>
</dbReference>
<comment type="subcellular location">
    <subcellularLocation>
        <location evidence="1">Cytoplasmic vesicle membrane</location>
        <topology evidence="1">Multi-pass membrane protein</topology>
    </subcellularLocation>
    <subcellularLocation>
        <location evidence="2">Endoplasmic reticulum membrane</location>
        <topology evidence="2">Multi-pass membrane protein</topology>
    </subcellularLocation>
    <subcellularLocation>
        <location evidence="4">Golgi apparatus membrane</location>
        <topology evidence="4">Multi-pass membrane protein</topology>
    </subcellularLocation>
    <subcellularLocation>
        <location evidence="3 19">Preautophagosomal structure membrane</location>
        <topology evidence="3 19">Multi-pass membrane protein</topology>
    </subcellularLocation>
</comment>
<feature type="transmembrane region" description="Helical" evidence="19">
    <location>
        <begin position="649"/>
        <end position="670"/>
    </location>
</feature>
<dbReference type="GO" id="GO:0000422">
    <property type="term" value="P:autophagy of mitochondrion"/>
    <property type="evidence" value="ECO:0007669"/>
    <property type="project" value="TreeGrafter"/>
</dbReference>
<keyword evidence="12 19" id="KW-0445">Lipid transport</keyword>
<feature type="region of interest" description="Disordered" evidence="20">
    <location>
        <begin position="768"/>
        <end position="844"/>
    </location>
</feature>
<dbReference type="GO" id="GO:0034045">
    <property type="term" value="C:phagophore assembly site membrane"/>
    <property type="evidence" value="ECO:0007669"/>
    <property type="project" value="UniProtKB-SubCell"/>
</dbReference>
<organism evidence="21 22">
    <name type="scientific">Diplodia corticola</name>
    <dbReference type="NCBI Taxonomy" id="236234"/>
    <lineage>
        <taxon>Eukaryota</taxon>
        <taxon>Fungi</taxon>
        <taxon>Dikarya</taxon>
        <taxon>Ascomycota</taxon>
        <taxon>Pezizomycotina</taxon>
        <taxon>Dothideomycetes</taxon>
        <taxon>Dothideomycetes incertae sedis</taxon>
        <taxon>Botryosphaeriales</taxon>
        <taxon>Botryosphaeriaceae</taxon>
        <taxon>Diplodia</taxon>
    </lineage>
</organism>
<feature type="compositionally biased region" description="Basic and acidic residues" evidence="20">
    <location>
        <begin position="48"/>
        <end position="61"/>
    </location>
</feature>
<comment type="catalytic activity">
    <reaction evidence="18">
        <text>a 1,2-diacyl-sn-glycero-3-phosphocholine(in) = a 1,2-diacyl-sn-glycero-3-phosphocholine(out)</text>
        <dbReference type="Rhea" id="RHEA:38571"/>
        <dbReference type="ChEBI" id="CHEBI:57643"/>
    </reaction>
</comment>
<evidence type="ECO:0000256" key="3">
    <source>
        <dbReference type="ARBA" id="ARBA00004511"/>
    </source>
</evidence>
<keyword evidence="7 19" id="KW-0813">Transport</keyword>
<evidence type="ECO:0000256" key="12">
    <source>
        <dbReference type="ARBA" id="ARBA00023055"/>
    </source>
</evidence>
<dbReference type="GO" id="GO:0030659">
    <property type="term" value="C:cytoplasmic vesicle membrane"/>
    <property type="evidence" value="ECO:0007669"/>
    <property type="project" value="UniProtKB-SubCell"/>
</dbReference>
<feature type="compositionally biased region" description="Basic and acidic residues" evidence="20">
    <location>
        <begin position="139"/>
        <end position="152"/>
    </location>
</feature>
<keyword evidence="8 19" id="KW-0812">Transmembrane</keyword>
<protein>
    <recommendedName>
        <fullName evidence="6 19">Autophagy-related protein 9</fullName>
    </recommendedName>
</protein>